<evidence type="ECO:0000313" key="3">
    <source>
        <dbReference type="EMBL" id="PNS17485.1"/>
    </source>
</evidence>
<keyword evidence="4" id="KW-1185">Reference proteome</keyword>
<dbReference type="GO" id="GO:0032065">
    <property type="term" value="P:maintenance of protein location in cell cortex"/>
    <property type="evidence" value="ECO:0007669"/>
    <property type="project" value="InterPro"/>
</dbReference>
<evidence type="ECO:0000259" key="2">
    <source>
        <dbReference type="Pfam" id="PF12814"/>
    </source>
</evidence>
<feature type="region of interest" description="Disordered" evidence="1">
    <location>
        <begin position="751"/>
        <end position="802"/>
    </location>
</feature>
<feature type="compositionally biased region" description="Basic and acidic residues" evidence="1">
    <location>
        <begin position="1386"/>
        <end position="1399"/>
    </location>
</feature>
<feature type="region of interest" description="Disordered" evidence="1">
    <location>
        <begin position="671"/>
        <end position="739"/>
    </location>
</feature>
<evidence type="ECO:0000313" key="4">
    <source>
        <dbReference type="Proteomes" id="UP000243797"/>
    </source>
</evidence>
<feature type="compositionally biased region" description="Polar residues" evidence="1">
    <location>
        <begin position="1266"/>
        <end position="1284"/>
    </location>
</feature>
<comment type="caution">
    <text evidence="3">The sequence shown here is derived from an EMBL/GenBank/DDBJ whole genome shotgun (WGS) entry which is preliminary data.</text>
</comment>
<dbReference type="InParanoid" id="A0A2K1QR04"/>
<feature type="compositionally biased region" description="Basic and acidic residues" evidence="1">
    <location>
        <begin position="1245"/>
        <end position="1255"/>
    </location>
</feature>
<feature type="compositionally biased region" description="Basic and acidic residues" evidence="1">
    <location>
        <begin position="1154"/>
        <end position="1164"/>
    </location>
</feature>
<feature type="domain" description="Pleckstrin homology" evidence="2">
    <location>
        <begin position="853"/>
        <end position="987"/>
    </location>
</feature>
<dbReference type="InterPro" id="IPR024774">
    <property type="entry name" value="PH_dom-Mcp5-type"/>
</dbReference>
<dbReference type="PANTHER" id="PTHR28190">
    <property type="entry name" value="NUCLEAR MIGRATION PROTEIN NUM1"/>
    <property type="match status" value="1"/>
</dbReference>
<proteinExistence type="predicted"/>
<dbReference type="GO" id="GO:0000226">
    <property type="term" value="P:microtubule cytoskeleton organization"/>
    <property type="evidence" value="ECO:0007669"/>
    <property type="project" value="TreeGrafter"/>
</dbReference>
<sequence>MATQFYAHSESFRPPSPTDSGTGQPENSWYRHSSQTADLPSARPSSPGASNPRSFLFNDTNKSASSLDPRRITPTLHASLVSEILSLRREIETKNAFIDDLETNLHSTKLEVENVNDRLSQTIRESRTSKKQADDAEKHLYQVTEDLIKERDEALSNGEDLRSKLNTITSRSRRQEQDFEQWQRDWERKNQTWEIEKRNLELRAKTTENQLRAVVQELNTANTRTRPGNQQTDVDGAVGNETPLATPISPKSRHRRNVSSLSAQSSNFLLSTPPRDYTAAQLQGKSLADELDSDADDDLDLRQIDTNDDPLLDTSLPRNPESPSKARKVLGLDVPNIAHETLADPDLITEPSSQRPLSGIVSQAPPEDYFTSWQRAQQMSMGAVEEARSPIMTTASTQTDSDSHLFKPFRAESSTGADEESPIDGGLRKVGANPHLTSQTMPASYKDVGIQFEANELPNFAVTPSTPVTDIDASVVPHIAIHPPSTAPPSPRTSTVLPPQTASAATQTDPRMTSKTADANVQTEEIRIDLRKFRAHLQVDSDNLSAQDIAFRHISYESQQSRDTIPSVSVQEMATNLNHAPVELPGDGAGLAKSPNLIENRSSSGDARTQSSFWGGQSARSSSLLMSLHDDGQGIKSGHSSVLARELRKSNLSETSTTNDTYMLPTAPLLRYTSDHGRQSGERWSDTRNSDPHHKDRDPASVGMRTSFRSRASSIDTVESSVFSVSSQPPPIPIPDRSSSRIHADILEEELSGSGYDGSPKRRITTQSAAKPSGVRKTRSSNSIKRNAQTSPKRRRRAANRLAPIKSIAYDDDLDIINNLYTPIEEEHPSITSSVPAVNFPAQQPDDRDTPLVDSIAAAMVGEWMWKYPQKRRSFGMTDNGKDSVHEGKDATRQRRWVWISPYERTVMWSSKQPVGGSQLLGSKGRKLLIKTVLDVADPSPLPKGSNYATCYSRSIVILTPDRPLKITASNRDRHYHWLMALSFLASPSQGMPNVPRVPNRKTVQHNGYQDVRREDGPGHVRSETLEHKDSVINASISKASASQLGLNTIPGRNFSAPASTHPYPNSAQNTKTRVPLSPAFIPAPQSTSLNTLVYNHPDMPLATPDIQTHRFRRGSNVSSTHSQTKQNQSSRRDSHSQSSPNDPMSSRLASLTHGEEPELDPSHVHTRRRSTTNPVRLPTTLTDLKPFSSRRPTLTSPTFSPPGPSPPTRTPATVRMTAFIDPASASSQPLSPGLARPLPPSPDELARNERDRRPGAVGLAPRAQTPRQEVPTNPSFNASLQSGQRTPLINAHFPGLEAAPKRAPTPSPLPSLRMPTDFDANGRSWSANGNGNANHGAGLASSTLDPSLGTETTVQGGDGGWRRNFNPAAATSVGEGMNGFEEAAGGEKERSGGSRAESRTGSGLGASRAGMGLVTGLRRRGMGMGMGLGFGMGGLGKGSDAESVRSGRSVRSDATRNTDDRRRLGYVFDEEGRDPFRGF</sequence>
<feature type="compositionally biased region" description="Polar residues" evidence="1">
    <location>
        <begin position="18"/>
        <end position="66"/>
    </location>
</feature>
<dbReference type="GO" id="GO:0005938">
    <property type="term" value="C:cell cortex"/>
    <property type="evidence" value="ECO:0007669"/>
    <property type="project" value="InterPro"/>
</dbReference>
<feature type="compositionally biased region" description="Pro residues" evidence="1">
    <location>
        <begin position="1200"/>
        <end position="1210"/>
    </location>
</feature>
<feature type="region of interest" description="Disordered" evidence="1">
    <location>
        <begin position="483"/>
        <end position="519"/>
    </location>
</feature>
<gene>
    <name evidence="3" type="ORF">CAC42_8028</name>
</gene>
<feature type="region of interest" description="Disordered" evidence="1">
    <location>
        <begin position="1113"/>
        <end position="1284"/>
    </location>
</feature>
<feature type="region of interest" description="Disordered" evidence="1">
    <location>
        <begin position="1296"/>
        <end position="1408"/>
    </location>
</feature>
<dbReference type="GO" id="GO:0015631">
    <property type="term" value="F:tubulin binding"/>
    <property type="evidence" value="ECO:0007669"/>
    <property type="project" value="TreeGrafter"/>
</dbReference>
<accession>A0A2K1QR04</accession>
<feature type="region of interest" description="Disordered" evidence="1">
    <location>
        <begin position="395"/>
        <end position="440"/>
    </location>
</feature>
<protein>
    <submittedName>
        <fullName evidence="3">Nuclear migration protein NUM1</fullName>
    </submittedName>
</protein>
<feature type="compositionally biased region" description="Polar residues" evidence="1">
    <location>
        <begin position="1344"/>
        <end position="1356"/>
    </location>
</feature>
<dbReference type="STRING" id="2082308.A0A2K1QR04"/>
<feature type="compositionally biased region" description="Basic and acidic residues" evidence="1">
    <location>
        <begin position="1440"/>
        <end position="1464"/>
    </location>
</feature>
<feature type="compositionally biased region" description="Low complexity" evidence="1">
    <location>
        <begin position="1187"/>
        <end position="1199"/>
    </location>
</feature>
<feature type="compositionally biased region" description="Low complexity" evidence="1">
    <location>
        <begin position="1322"/>
        <end position="1343"/>
    </location>
</feature>
<feature type="region of interest" description="Disordered" evidence="1">
    <location>
        <begin position="300"/>
        <end position="326"/>
    </location>
</feature>
<feature type="region of interest" description="Disordered" evidence="1">
    <location>
        <begin position="218"/>
        <end position="260"/>
    </location>
</feature>
<dbReference type="OrthoDB" id="2149224at2759"/>
<feature type="region of interest" description="Disordered" evidence="1">
    <location>
        <begin position="582"/>
        <end position="615"/>
    </location>
</feature>
<feature type="compositionally biased region" description="Polar residues" evidence="1">
    <location>
        <begin position="496"/>
        <end position="519"/>
    </location>
</feature>
<dbReference type="EMBL" id="NKHZ01000050">
    <property type="protein sequence ID" value="PNS17485.1"/>
    <property type="molecule type" value="Genomic_DNA"/>
</dbReference>
<dbReference type="GO" id="GO:0005739">
    <property type="term" value="C:mitochondrion"/>
    <property type="evidence" value="ECO:0007669"/>
    <property type="project" value="TreeGrafter"/>
</dbReference>
<dbReference type="Proteomes" id="UP000243797">
    <property type="component" value="Unassembled WGS sequence"/>
</dbReference>
<feature type="compositionally biased region" description="Polar residues" evidence="1">
    <location>
        <begin position="1116"/>
        <end position="1128"/>
    </location>
</feature>
<feature type="compositionally biased region" description="Polar residues" evidence="1">
    <location>
        <begin position="707"/>
        <end position="719"/>
    </location>
</feature>
<feature type="compositionally biased region" description="Polar residues" evidence="1">
    <location>
        <begin position="780"/>
        <end position="791"/>
    </location>
</feature>
<dbReference type="PANTHER" id="PTHR28190:SF2">
    <property type="entry name" value="MIGRATION PROTEIN, PUTATIVE (AFU_ORTHOLOGUE AFUA_2G07730)-RELATED"/>
    <property type="match status" value="1"/>
</dbReference>
<feature type="compositionally biased region" description="Basic and acidic residues" evidence="1">
    <location>
        <begin position="673"/>
        <end position="699"/>
    </location>
</feature>
<organism evidence="3 4">
    <name type="scientific">Sphaceloma murrayae</name>
    <dbReference type="NCBI Taxonomy" id="2082308"/>
    <lineage>
        <taxon>Eukaryota</taxon>
        <taxon>Fungi</taxon>
        <taxon>Dikarya</taxon>
        <taxon>Ascomycota</taxon>
        <taxon>Pezizomycotina</taxon>
        <taxon>Dothideomycetes</taxon>
        <taxon>Dothideomycetidae</taxon>
        <taxon>Myriangiales</taxon>
        <taxon>Elsinoaceae</taxon>
        <taxon>Sphaceloma</taxon>
    </lineage>
</organism>
<dbReference type="Pfam" id="PF12814">
    <property type="entry name" value="Mcp5_PH"/>
    <property type="match status" value="1"/>
</dbReference>
<dbReference type="GO" id="GO:0005543">
    <property type="term" value="F:phospholipid binding"/>
    <property type="evidence" value="ECO:0007669"/>
    <property type="project" value="InterPro"/>
</dbReference>
<feature type="compositionally biased region" description="Polar residues" evidence="1">
    <location>
        <begin position="597"/>
        <end position="615"/>
    </location>
</feature>
<evidence type="ECO:0000256" key="1">
    <source>
        <dbReference type="SAM" id="MobiDB-lite"/>
    </source>
</evidence>
<feature type="compositionally biased region" description="Polar residues" evidence="1">
    <location>
        <begin position="1057"/>
        <end position="1073"/>
    </location>
</feature>
<feature type="region of interest" description="Disordered" evidence="1">
    <location>
        <begin position="1"/>
        <end position="70"/>
    </location>
</feature>
<feature type="region of interest" description="Disordered" evidence="1">
    <location>
        <begin position="1053"/>
        <end position="1073"/>
    </location>
</feature>
<feature type="compositionally biased region" description="Polar residues" evidence="1">
    <location>
        <begin position="218"/>
        <end position="233"/>
    </location>
</feature>
<name>A0A2K1QR04_9PEZI</name>
<feature type="region of interest" description="Disordered" evidence="1">
    <location>
        <begin position="1436"/>
        <end position="1480"/>
    </location>
</feature>
<feature type="compositionally biased region" description="Polar residues" evidence="1">
    <location>
        <begin position="1172"/>
        <end position="1183"/>
    </location>
</feature>
<reference evidence="3 4" key="1">
    <citation type="submission" date="2017-06" db="EMBL/GenBank/DDBJ databases">
        <title>Draft genome sequence of a variant of Elsinoe murrayae.</title>
        <authorList>
            <person name="Cheng Q."/>
        </authorList>
    </citation>
    <scope>NUCLEOTIDE SEQUENCE [LARGE SCALE GENOMIC DNA]</scope>
    <source>
        <strain evidence="3 4">CQ-2017a</strain>
    </source>
</reference>
<feature type="compositionally biased region" description="Polar residues" evidence="1">
    <location>
        <begin position="1141"/>
        <end position="1150"/>
    </location>
</feature>
<dbReference type="InterPro" id="IPR053005">
    <property type="entry name" value="Nuclear_Pos-Cytoskel_Interact"/>
</dbReference>